<evidence type="ECO:0000313" key="6">
    <source>
        <dbReference type="Proteomes" id="UP000789405"/>
    </source>
</evidence>
<evidence type="ECO:0000313" key="5">
    <source>
        <dbReference type="EMBL" id="CAG8575955.1"/>
    </source>
</evidence>
<dbReference type="Pfam" id="PF14327">
    <property type="entry name" value="CSTF2_hinge"/>
    <property type="match status" value="1"/>
</dbReference>
<dbReference type="Gene3D" id="1.25.40.630">
    <property type="match status" value="1"/>
</dbReference>
<dbReference type="Proteomes" id="UP000789405">
    <property type="component" value="Unassembled WGS sequence"/>
</dbReference>
<dbReference type="PANTHER" id="PTHR45735:SF2">
    <property type="entry name" value="CLEAVAGE STIMULATION FACTOR SUBUNIT 2"/>
    <property type="match status" value="1"/>
</dbReference>
<proteinExistence type="predicted"/>
<feature type="non-terminal residue" evidence="5">
    <location>
        <position position="1"/>
    </location>
</feature>
<dbReference type="Pfam" id="PF14304">
    <property type="entry name" value="CSTF_C"/>
    <property type="match status" value="1"/>
</dbReference>
<dbReference type="PANTHER" id="PTHR45735">
    <property type="entry name" value="CLEAVAGE STIMULATION FACTOR SUBUNIT 2"/>
    <property type="match status" value="1"/>
</dbReference>
<dbReference type="GO" id="GO:0003729">
    <property type="term" value="F:mRNA binding"/>
    <property type="evidence" value="ECO:0007669"/>
    <property type="project" value="TreeGrafter"/>
</dbReference>
<accession>A0A9N9BU37</accession>
<name>A0A9N9BU37_9GLOM</name>
<keyword evidence="6" id="KW-1185">Reference proteome</keyword>
<dbReference type="AlphaFoldDB" id="A0A9N9BU37"/>
<dbReference type="EMBL" id="CAJVPY010002933">
    <property type="protein sequence ID" value="CAG8575955.1"/>
    <property type="molecule type" value="Genomic_DNA"/>
</dbReference>
<dbReference type="OrthoDB" id="2387780at2759"/>
<gene>
    <name evidence="5" type="ORF">DERYTH_LOCUS6442</name>
</gene>
<feature type="domain" description="Cleavage stimulation factor subunit 2 hinge" evidence="4">
    <location>
        <begin position="3"/>
        <end position="57"/>
    </location>
</feature>
<evidence type="ECO:0000256" key="1">
    <source>
        <dbReference type="ARBA" id="ARBA00004123"/>
    </source>
</evidence>
<evidence type="ECO:0000259" key="4">
    <source>
        <dbReference type="Pfam" id="PF14327"/>
    </source>
</evidence>
<dbReference type="GO" id="GO:0031124">
    <property type="term" value="P:mRNA 3'-end processing"/>
    <property type="evidence" value="ECO:0007669"/>
    <property type="project" value="InterPro"/>
</dbReference>
<comment type="caution">
    <text evidence="5">The sequence shown here is derived from an EMBL/GenBank/DDBJ whole genome shotgun (WGS) entry which is preliminary data.</text>
</comment>
<organism evidence="5 6">
    <name type="scientific">Dentiscutata erythropus</name>
    <dbReference type="NCBI Taxonomy" id="1348616"/>
    <lineage>
        <taxon>Eukaryota</taxon>
        <taxon>Fungi</taxon>
        <taxon>Fungi incertae sedis</taxon>
        <taxon>Mucoromycota</taxon>
        <taxon>Glomeromycotina</taxon>
        <taxon>Glomeromycetes</taxon>
        <taxon>Diversisporales</taxon>
        <taxon>Gigasporaceae</taxon>
        <taxon>Dentiscutata</taxon>
    </lineage>
</organism>
<sequence length="236" mass="26693">MTNKSQLLDVLTTLKMFFETDETQAKGLLMNNPQLSYGLFQTLIEQDLIDQDVLQRVPFNHLQVTKSEPTVIPLVPANVNPYGPIIDPNSIIATRQHQNVIYGTMQQQQTQRLLPSLTSQIIQQPSQLFVPMQQPIAIPQYYPSMMMPNIGNFCISATAAPNYSGVSAGIYHTNLYTNDTQMKEQDAALILQILNLTQQQIDLFPLEERNRIVALATNIASYQTIKLRGFKTRLIQ</sequence>
<evidence type="ECO:0000259" key="3">
    <source>
        <dbReference type="Pfam" id="PF14304"/>
    </source>
</evidence>
<keyword evidence="2" id="KW-0539">Nucleus</keyword>
<reference evidence="5" key="1">
    <citation type="submission" date="2021-06" db="EMBL/GenBank/DDBJ databases">
        <authorList>
            <person name="Kallberg Y."/>
            <person name="Tangrot J."/>
            <person name="Rosling A."/>
        </authorList>
    </citation>
    <scope>NUCLEOTIDE SEQUENCE</scope>
    <source>
        <strain evidence="5">MA453B</strain>
    </source>
</reference>
<protein>
    <submittedName>
        <fullName evidence="5">26884_t:CDS:1</fullName>
    </submittedName>
</protein>
<dbReference type="GO" id="GO:0005847">
    <property type="term" value="C:mRNA cleavage and polyadenylation specificity factor complex"/>
    <property type="evidence" value="ECO:0007669"/>
    <property type="project" value="TreeGrafter"/>
</dbReference>
<dbReference type="InterPro" id="IPR026896">
    <property type="entry name" value="CSTF_C"/>
</dbReference>
<dbReference type="InterPro" id="IPR025742">
    <property type="entry name" value="CSTF2_hinge"/>
</dbReference>
<evidence type="ECO:0000256" key="2">
    <source>
        <dbReference type="ARBA" id="ARBA00023242"/>
    </source>
</evidence>
<dbReference type="Gene3D" id="1.10.20.70">
    <property type="entry name" value="Transcription termination and cleavage factor, C-terminal domain"/>
    <property type="match status" value="1"/>
</dbReference>
<feature type="domain" description="Transcription termination and cleavage factor C-terminal" evidence="3">
    <location>
        <begin position="184"/>
        <end position="219"/>
    </location>
</feature>
<dbReference type="InterPro" id="IPR038192">
    <property type="entry name" value="CSTF_C_sf"/>
</dbReference>
<comment type="subcellular location">
    <subcellularLocation>
        <location evidence="1">Nucleus</location>
    </subcellularLocation>
</comment>